<protein>
    <submittedName>
        <fullName evidence="1">Uncharacterized protein</fullName>
    </submittedName>
</protein>
<sequence length="61" mass="7004">MKLAALFPHQTITNYILDKPMYFSLIDLHNLLDGTEISISRQITTKNRSLPAPVLLLFTFK</sequence>
<accession>A0AA44QCI1</accession>
<proteinExistence type="predicted"/>
<gene>
    <name evidence="1" type="ORF">COK38_06095</name>
</gene>
<evidence type="ECO:0000313" key="2">
    <source>
        <dbReference type="Proteomes" id="UP000226357"/>
    </source>
</evidence>
<evidence type="ECO:0000313" key="1">
    <source>
        <dbReference type="EMBL" id="PFS04605.1"/>
    </source>
</evidence>
<comment type="caution">
    <text evidence="1">The sequence shown here is derived from an EMBL/GenBank/DDBJ whole genome shotgun (WGS) entry which is preliminary data.</text>
</comment>
<reference evidence="1 2" key="1">
    <citation type="submission" date="2017-09" db="EMBL/GenBank/DDBJ databases">
        <title>Large-scale bioinformatics analysis of Bacillus genomes uncovers conserved roles of natural products in bacterial physiology.</title>
        <authorList>
            <consortium name="Agbiome Team Llc"/>
            <person name="Bleich R.M."/>
            <person name="Grubbs K.J."/>
            <person name="Santa Maria K.C."/>
            <person name="Allen S.E."/>
            <person name="Farag S."/>
            <person name="Shank E.A."/>
            <person name="Bowers A."/>
        </authorList>
    </citation>
    <scope>NUCLEOTIDE SEQUENCE [LARGE SCALE GENOMIC DNA]</scope>
    <source>
        <strain evidence="1 2">AFS067272</strain>
    </source>
</reference>
<name>A0AA44QCI1_BACCE</name>
<organism evidence="1 2">
    <name type="scientific">Bacillus cereus</name>
    <dbReference type="NCBI Taxonomy" id="1396"/>
    <lineage>
        <taxon>Bacteria</taxon>
        <taxon>Bacillati</taxon>
        <taxon>Bacillota</taxon>
        <taxon>Bacilli</taxon>
        <taxon>Bacillales</taxon>
        <taxon>Bacillaceae</taxon>
        <taxon>Bacillus</taxon>
        <taxon>Bacillus cereus group</taxon>
    </lineage>
</organism>
<dbReference type="AlphaFoldDB" id="A0AA44QCI1"/>
<dbReference type="Proteomes" id="UP000226357">
    <property type="component" value="Unassembled WGS sequence"/>
</dbReference>
<dbReference type="EMBL" id="NVBO01000042">
    <property type="protein sequence ID" value="PFS04605.1"/>
    <property type="molecule type" value="Genomic_DNA"/>
</dbReference>